<reference evidence="2 3" key="1">
    <citation type="submission" date="2020-02" db="EMBL/GenBank/DDBJ databases">
        <title>Draft genome sequence of Haematococcus lacustris strain NIES-144.</title>
        <authorList>
            <person name="Morimoto D."/>
            <person name="Nakagawa S."/>
            <person name="Yoshida T."/>
            <person name="Sawayama S."/>
        </authorList>
    </citation>
    <scope>NUCLEOTIDE SEQUENCE [LARGE SCALE GENOMIC DNA]</scope>
    <source>
        <strain evidence="2 3">NIES-144</strain>
    </source>
</reference>
<evidence type="ECO:0000313" key="3">
    <source>
        <dbReference type="Proteomes" id="UP000485058"/>
    </source>
</evidence>
<organism evidence="2 3">
    <name type="scientific">Haematococcus lacustris</name>
    <name type="common">Green alga</name>
    <name type="synonym">Haematococcus pluvialis</name>
    <dbReference type="NCBI Taxonomy" id="44745"/>
    <lineage>
        <taxon>Eukaryota</taxon>
        <taxon>Viridiplantae</taxon>
        <taxon>Chlorophyta</taxon>
        <taxon>core chlorophytes</taxon>
        <taxon>Chlorophyceae</taxon>
        <taxon>CS clade</taxon>
        <taxon>Chlamydomonadales</taxon>
        <taxon>Haematococcaceae</taxon>
        <taxon>Haematococcus</taxon>
    </lineage>
</organism>
<protein>
    <submittedName>
        <fullName evidence="2">Uncharacterized protein</fullName>
    </submittedName>
</protein>
<feature type="non-terminal residue" evidence="2">
    <location>
        <position position="1"/>
    </location>
</feature>
<evidence type="ECO:0000313" key="2">
    <source>
        <dbReference type="EMBL" id="GFH22934.1"/>
    </source>
</evidence>
<comment type="caution">
    <text evidence="2">The sequence shown here is derived from an EMBL/GenBank/DDBJ whole genome shotgun (WGS) entry which is preliminary data.</text>
</comment>
<proteinExistence type="predicted"/>
<feature type="compositionally biased region" description="Low complexity" evidence="1">
    <location>
        <begin position="62"/>
        <end position="78"/>
    </location>
</feature>
<name>A0A699ZW82_HAELA</name>
<dbReference type="AlphaFoldDB" id="A0A699ZW82"/>
<sequence>MDPAQYLASTTRNLSVKVALAEFAKHGMITRVHDAATLGRGKLGTSAAAAKPPTFDQVLSKASPGAHAGPGAYHAANH</sequence>
<keyword evidence="3" id="KW-1185">Reference proteome</keyword>
<feature type="region of interest" description="Disordered" evidence="1">
    <location>
        <begin position="58"/>
        <end position="78"/>
    </location>
</feature>
<accession>A0A699ZW82</accession>
<evidence type="ECO:0000256" key="1">
    <source>
        <dbReference type="SAM" id="MobiDB-lite"/>
    </source>
</evidence>
<dbReference type="Proteomes" id="UP000485058">
    <property type="component" value="Unassembled WGS sequence"/>
</dbReference>
<gene>
    <name evidence="2" type="ORF">HaLaN_20472</name>
</gene>
<dbReference type="EMBL" id="BLLF01002157">
    <property type="protein sequence ID" value="GFH22934.1"/>
    <property type="molecule type" value="Genomic_DNA"/>
</dbReference>